<dbReference type="EMBL" id="QGGM01000008">
    <property type="protein sequence ID" value="PWK11462.1"/>
    <property type="molecule type" value="Genomic_DNA"/>
</dbReference>
<dbReference type="AlphaFoldDB" id="A0A2V2A0F6"/>
<evidence type="ECO:0000256" key="2">
    <source>
        <dbReference type="SAM" id="Phobius"/>
    </source>
</evidence>
<evidence type="ECO:0000313" key="3">
    <source>
        <dbReference type="EMBL" id="PWK11462.1"/>
    </source>
</evidence>
<comment type="caution">
    <text evidence="3">The sequence shown here is derived from an EMBL/GenBank/DDBJ whole genome shotgun (WGS) entry which is preliminary data.</text>
</comment>
<keyword evidence="2" id="KW-0472">Membrane</keyword>
<reference evidence="3 4" key="1">
    <citation type="submission" date="2018-05" db="EMBL/GenBank/DDBJ databases">
        <title>Genomic Encyclopedia of Type Strains, Phase IV (KMG-IV): sequencing the most valuable type-strain genomes for metagenomic binning, comparative biology and taxonomic classification.</title>
        <authorList>
            <person name="Goeker M."/>
        </authorList>
    </citation>
    <scope>NUCLEOTIDE SEQUENCE [LARGE SCALE GENOMIC DNA]</scope>
    <source>
        <strain evidence="3 4">DSM 7229</strain>
    </source>
</reference>
<sequence>MKRLQRRTKRNNITPETSNSIGTNVLSTRVNNFQQMLSLRWQALSPRDQLALAVLSMFLLLFIGGYGGYSIHQAANDSKRDYQEQVADYFWLRAQAGNIDSNAINAINAANTADGETAMPPANAISALLNNSGIANAQVVATGDAVQLSFNHASQAVVSTALGKLEQQGWQFTQLSIQQDLVTKAIQVQATVTS</sequence>
<keyword evidence="2" id="KW-0812">Transmembrane</keyword>
<evidence type="ECO:0000256" key="1">
    <source>
        <dbReference type="SAM" id="MobiDB-lite"/>
    </source>
</evidence>
<dbReference type="GeneID" id="60255405"/>
<feature type="transmembrane region" description="Helical" evidence="2">
    <location>
        <begin position="50"/>
        <end position="69"/>
    </location>
</feature>
<accession>A0A2V2A0F6</accession>
<dbReference type="GO" id="GO:0015628">
    <property type="term" value="P:protein secretion by the type II secretion system"/>
    <property type="evidence" value="ECO:0007669"/>
    <property type="project" value="InterPro"/>
</dbReference>
<organism evidence="3 4">
    <name type="scientific">Psychrobacter immobilis</name>
    <dbReference type="NCBI Taxonomy" id="498"/>
    <lineage>
        <taxon>Bacteria</taxon>
        <taxon>Pseudomonadati</taxon>
        <taxon>Pseudomonadota</taxon>
        <taxon>Gammaproteobacteria</taxon>
        <taxon>Moraxellales</taxon>
        <taxon>Moraxellaceae</taxon>
        <taxon>Psychrobacter</taxon>
    </lineage>
</organism>
<keyword evidence="2" id="KW-1133">Transmembrane helix</keyword>
<dbReference type="RefSeq" id="WP_109591397.1">
    <property type="nucleotide sequence ID" value="NZ_CAJGZY010000008.1"/>
</dbReference>
<dbReference type="Pfam" id="PF04612">
    <property type="entry name" value="T2SSM"/>
    <property type="match status" value="1"/>
</dbReference>
<dbReference type="GO" id="GO:0015627">
    <property type="term" value="C:type II protein secretion system complex"/>
    <property type="evidence" value="ECO:0007669"/>
    <property type="project" value="InterPro"/>
</dbReference>
<proteinExistence type="predicted"/>
<feature type="region of interest" description="Disordered" evidence="1">
    <location>
        <begin position="1"/>
        <end position="20"/>
    </location>
</feature>
<dbReference type="InterPro" id="IPR007690">
    <property type="entry name" value="T2SS_GspM"/>
</dbReference>
<keyword evidence="4" id="KW-1185">Reference proteome</keyword>
<feature type="compositionally biased region" description="Polar residues" evidence="1">
    <location>
        <begin position="11"/>
        <end position="20"/>
    </location>
</feature>
<evidence type="ECO:0000313" key="4">
    <source>
        <dbReference type="Proteomes" id="UP000245655"/>
    </source>
</evidence>
<protein>
    <submittedName>
        <fullName evidence="3">Type II secretory pathway component PulM</fullName>
    </submittedName>
</protein>
<name>A0A2V2A0F6_PSYIM</name>
<dbReference type="Proteomes" id="UP000245655">
    <property type="component" value="Unassembled WGS sequence"/>
</dbReference>
<feature type="compositionally biased region" description="Basic residues" evidence="1">
    <location>
        <begin position="1"/>
        <end position="10"/>
    </location>
</feature>
<gene>
    <name evidence="3" type="ORF">C8D84_108103</name>
</gene>